<gene>
    <name evidence="14" type="ORF">IAA64_01820</name>
</gene>
<feature type="transmembrane region" description="Helical" evidence="13">
    <location>
        <begin position="215"/>
        <end position="236"/>
    </location>
</feature>
<evidence type="ECO:0000256" key="13">
    <source>
        <dbReference type="SAM" id="Phobius"/>
    </source>
</evidence>
<dbReference type="InterPro" id="IPR050222">
    <property type="entry name" value="MATE_MdtK"/>
</dbReference>
<evidence type="ECO:0000256" key="9">
    <source>
        <dbReference type="ARBA" id="ARBA00022989"/>
    </source>
</evidence>
<evidence type="ECO:0000256" key="7">
    <source>
        <dbReference type="ARBA" id="ARBA00022475"/>
    </source>
</evidence>
<feature type="transmembrane region" description="Helical" evidence="13">
    <location>
        <begin position="414"/>
        <end position="439"/>
    </location>
</feature>
<evidence type="ECO:0000256" key="3">
    <source>
        <dbReference type="ARBA" id="ARBA00010199"/>
    </source>
</evidence>
<keyword evidence="6" id="KW-0050">Antiport</keyword>
<evidence type="ECO:0000256" key="5">
    <source>
        <dbReference type="ARBA" id="ARBA00022448"/>
    </source>
</evidence>
<evidence type="ECO:0000256" key="8">
    <source>
        <dbReference type="ARBA" id="ARBA00022692"/>
    </source>
</evidence>
<evidence type="ECO:0000256" key="6">
    <source>
        <dbReference type="ARBA" id="ARBA00022449"/>
    </source>
</evidence>
<comment type="similarity">
    <text evidence="3">Belongs to the multi antimicrobial extrusion (MATE) (TC 2.A.66.1) family.</text>
</comment>
<reference evidence="14" key="2">
    <citation type="journal article" date="2021" name="PeerJ">
        <title>Extensive microbial diversity within the chicken gut microbiome revealed by metagenomics and culture.</title>
        <authorList>
            <person name="Gilroy R."/>
            <person name="Ravi A."/>
            <person name="Getino M."/>
            <person name="Pursley I."/>
            <person name="Horton D.L."/>
            <person name="Alikhan N.F."/>
            <person name="Baker D."/>
            <person name="Gharbi K."/>
            <person name="Hall N."/>
            <person name="Watson M."/>
            <person name="Adriaenssens E.M."/>
            <person name="Foster-Nyarko E."/>
            <person name="Jarju S."/>
            <person name="Secka A."/>
            <person name="Antonio M."/>
            <person name="Oren A."/>
            <person name="Chaudhuri R.R."/>
            <person name="La Ragione R."/>
            <person name="Hildebrand F."/>
            <person name="Pallen M.J."/>
        </authorList>
    </citation>
    <scope>NUCLEOTIDE SEQUENCE</scope>
    <source>
        <strain evidence="14">CHK183-6373</strain>
    </source>
</reference>
<keyword evidence="8 13" id="KW-0812">Transmembrane</keyword>
<comment type="function">
    <text evidence="1">Multidrug efflux pump.</text>
</comment>
<sequence length="500" mass="54673">MGNLLNRIYGVERLLPKSGVLGEVPATRDAYRELLRIALPSVLEMVLMSLIGSMDTIMVGTIGPSAIAAVGLVGQPRMLMLCILFAMNIGVTAVVARRKGEGRQDEANRTLRNAIVLILAVSIVMMTLGLLFSRQLMLMAGAKADTIADAETYFRILMYFLPVNALSMGICAALRGVGNTRTTMYVNITSNVVNVIFNYFLINGIGFFPRLEVKGAAIATVTGFSVGMLFALYTVFSRRHGTYLQLHWRDDWRLNRNTIRSILKVGGNAMLEQVALRIGFFLYARIVAELGTLAFAAHQIGMQFLNLSFTFGDGIGVAGTSLVGQMLGRKRPDLAQMYGNIAQRIAMTTAIVLALLILSFRYPLVSLFVSQQSVVNATASIMLILALFQPFQTSSVVMSGALRGAGDTKYVAKVMLVCVTGIRPVLSFLAVYVITHFFTPLVSELPSTALSSLAIFDHWTNQIPIVALMGAWCASLVDMIVRMSCVLRRFNSGKWHNIQV</sequence>
<keyword evidence="11 13" id="KW-0472">Membrane</keyword>
<feature type="transmembrane region" description="Helical" evidence="13">
    <location>
        <begin position="115"/>
        <end position="133"/>
    </location>
</feature>
<dbReference type="GO" id="GO:0006811">
    <property type="term" value="P:monoatomic ion transport"/>
    <property type="evidence" value="ECO:0007669"/>
    <property type="project" value="UniProtKB-KW"/>
</dbReference>
<feature type="transmembrane region" description="Helical" evidence="13">
    <location>
        <begin position="377"/>
        <end position="402"/>
    </location>
</feature>
<keyword evidence="5" id="KW-0813">Transport</keyword>
<feature type="transmembrane region" description="Helical" evidence="13">
    <location>
        <begin position="459"/>
        <end position="481"/>
    </location>
</feature>
<feature type="transmembrane region" description="Helical" evidence="13">
    <location>
        <begin position="153"/>
        <end position="174"/>
    </location>
</feature>
<evidence type="ECO:0000313" key="14">
    <source>
        <dbReference type="EMBL" id="HIV26680.1"/>
    </source>
</evidence>
<evidence type="ECO:0000256" key="4">
    <source>
        <dbReference type="ARBA" id="ARBA00020268"/>
    </source>
</evidence>
<feature type="transmembrane region" description="Helical" evidence="13">
    <location>
        <begin position="186"/>
        <end position="209"/>
    </location>
</feature>
<dbReference type="GO" id="GO:0015297">
    <property type="term" value="F:antiporter activity"/>
    <property type="evidence" value="ECO:0007669"/>
    <property type="project" value="UniProtKB-KW"/>
</dbReference>
<dbReference type="InterPro" id="IPR048279">
    <property type="entry name" value="MdtK-like"/>
</dbReference>
<feature type="transmembrane region" description="Helical" evidence="13">
    <location>
        <begin position="345"/>
        <end position="365"/>
    </location>
</feature>
<dbReference type="PANTHER" id="PTHR43298:SF2">
    <property type="entry name" value="FMN_FAD EXPORTER YEEO-RELATED"/>
    <property type="match status" value="1"/>
</dbReference>
<evidence type="ECO:0000256" key="12">
    <source>
        <dbReference type="ARBA" id="ARBA00031636"/>
    </source>
</evidence>
<protein>
    <recommendedName>
        <fullName evidence="4">Probable multidrug resistance protein NorM</fullName>
    </recommendedName>
    <alternativeName>
        <fullName evidence="12">Multidrug-efflux transporter</fullName>
    </alternativeName>
</protein>
<name>A0A9D1TBP3_9FIRM</name>
<dbReference type="AlphaFoldDB" id="A0A9D1TBP3"/>
<dbReference type="PANTHER" id="PTHR43298">
    <property type="entry name" value="MULTIDRUG RESISTANCE PROTEIN NORM-RELATED"/>
    <property type="match status" value="1"/>
</dbReference>
<evidence type="ECO:0000256" key="11">
    <source>
        <dbReference type="ARBA" id="ARBA00023136"/>
    </source>
</evidence>
<dbReference type="Pfam" id="PF01554">
    <property type="entry name" value="MatE"/>
    <property type="match status" value="2"/>
</dbReference>
<reference evidence="14" key="1">
    <citation type="submission" date="2020-10" db="EMBL/GenBank/DDBJ databases">
        <authorList>
            <person name="Gilroy R."/>
        </authorList>
    </citation>
    <scope>NUCLEOTIDE SEQUENCE</scope>
    <source>
        <strain evidence="14">CHK183-6373</strain>
    </source>
</reference>
<organism evidence="14 15">
    <name type="scientific">Candidatus Ornithocaccomicrobium faecavium</name>
    <dbReference type="NCBI Taxonomy" id="2840890"/>
    <lineage>
        <taxon>Bacteria</taxon>
        <taxon>Bacillati</taxon>
        <taxon>Bacillota</taxon>
        <taxon>Clostridia</taxon>
        <taxon>Candidatus Ornithocaccomicrobium</taxon>
    </lineage>
</organism>
<evidence type="ECO:0000256" key="2">
    <source>
        <dbReference type="ARBA" id="ARBA00004651"/>
    </source>
</evidence>
<dbReference type="PIRSF" id="PIRSF006603">
    <property type="entry name" value="DinF"/>
    <property type="match status" value="1"/>
</dbReference>
<evidence type="ECO:0000256" key="1">
    <source>
        <dbReference type="ARBA" id="ARBA00003408"/>
    </source>
</evidence>
<dbReference type="CDD" id="cd13137">
    <property type="entry name" value="MATE_NorM_like"/>
    <property type="match status" value="1"/>
</dbReference>
<feature type="transmembrane region" description="Helical" evidence="13">
    <location>
        <begin position="304"/>
        <end position="324"/>
    </location>
</feature>
<accession>A0A9D1TBP3</accession>
<dbReference type="GO" id="GO:0042910">
    <property type="term" value="F:xenobiotic transmembrane transporter activity"/>
    <property type="evidence" value="ECO:0007669"/>
    <property type="project" value="InterPro"/>
</dbReference>
<keyword evidence="9 13" id="KW-1133">Transmembrane helix</keyword>
<feature type="transmembrane region" description="Helical" evidence="13">
    <location>
        <begin position="46"/>
        <end position="72"/>
    </location>
</feature>
<dbReference type="InterPro" id="IPR002528">
    <property type="entry name" value="MATE_fam"/>
</dbReference>
<comment type="subcellular location">
    <subcellularLocation>
        <location evidence="2">Cell membrane</location>
        <topology evidence="2">Multi-pass membrane protein</topology>
    </subcellularLocation>
</comment>
<comment type="caution">
    <text evidence="14">The sequence shown here is derived from an EMBL/GenBank/DDBJ whole genome shotgun (WGS) entry which is preliminary data.</text>
</comment>
<dbReference type="EMBL" id="DVOT01000032">
    <property type="protein sequence ID" value="HIV26680.1"/>
    <property type="molecule type" value="Genomic_DNA"/>
</dbReference>
<dbReference type="NCBIfam" id="TIGR00797">
    <property type="entry name" value="matE"/>
    <property type="match status" value="1"/>
</dbReference>
<keyword evidence="7" id="KW-1003">Cell membrane</keyword>
<dbReference type="GO" id="GO:0005886">
    <property type="term" value="C:plasma membrane"/>
    <property type="evidence" value="ECO:0007669"/>
    <property type="project" value="UniProtKB-SubCell"/>
</dbReference>
<keyword evidence="10" id="KW-0406">Ion transport</keyword>
<dbReference type="Proteomes" id="UP000886884">
    <property type="component" value="Unassembled WGS sequence"/>
</dbReference>
<evidence type="ECO:0000256" key="10">
    <source>
        <dbReference type="ARBA" id="ARBA00023065"/>
    </source>
</evidence>
<evidence type="ECO:0000313" key="15">
    <source>
        <dbReference type="Proteomes" id="UP000886884"/>
    </source>
</evidence>
<proteinExistence type="inferred from homology"/>
<feature type="transmembrane region" description="Helical" evidence="13">
    <location>
        <begin position="78"/>
        <end position="95"/>
    </location>
</feature>